<sequence>MSRIVLLCDSHIRAGEAGREAAARLALAAAAARRLAPDLIVHAGDLADDGAPESYAMARRALVGAAPLWILPGNHDERGALAAAFPEAVAAEAPPFLSGVRQAGRLRLVGLDTLAPGQVAGRLTPAQAQWLRARLAEMDDEPWVLIMHHPPCALGMPQLDRWPFEGADELLWALAAAPHPPLRILCAHAHGAHEIDWRGLRVSVSPPTGPLFAPEPGEPGLRRHMGAPMLRAIELTPEGLRLRAMPALGQG</sequence>
<protein>
    <submittedName>
        <fullName evidence="6">3',5'-cyclic AMP phosphodiesterase CpdA</fullName>
    </submittedName>
</protein>
<evidence type="ECO:0000256" key="3">
    <source>
        <dbReference type="ARBA" id="ARBA00023004"/>
    </source>
</evidence>
<dbReference type="OrthoDB" id="651281at2"/>
<dbReference type="STRING" id="1189325.SAMN04488119_103196"/>
<evidence type="ECO:0000256" key="4">
    <source>
        <dbReference type="ARBA" id="ARBA00025742"/>
    </source>
</evidence>
<dbReference type="AlphaFoldDB" id="A0A1M7SEQ6"/>
<evidence type="ECO:0000259" key="5">
    <source>
        <dbReference type="Pfam" id="PF00149"/>
    </source>
</evidence>
<dbReference type="PANTHER" id="PTHR42988:SF2">
    <property type="entry name" value="CYCLIC NUCLEOTIDE PHOSPHODIESTERASE CBUA0032-RELATED"/>
    <property type="match status" value="1"/>
</dbReference>
<dbReference type="EMBL" id="FRDL01000002">
    <property type="protein sequence ID" value="SHN56950.1"/>
    <property type="molecule type" value="Genomic_DNA"/>
</dbReference>
<dbReference type="PANTHER" id="PTHR42988">
    <property type="entry name" value="PHOSPHOHYDROLASE"/>
    <property type="match status" value="1"/>
</dbReference>
<keyword evidence="7" id="KW-1185">Reference proteome</keyword>
<proteinExistence type="inferred from homology"/>
<evidence type="ECO:0000256" key="1">
    <source>
        <dbReference type="ARBA" id="ARBA00022723"/>
    </source>
</evidence>
<keyword evidence="2" id="KW-0378">Hydrolase</keyword>
<comment type="similarity">
    <text evidence="4">Belongs to the cyclic nucleotide phosphodiesterase class-III family.</text>
</comment>
<evidence type="ECO:0000313" key="6">
    <source>
        <dbReference type="EMBL" id="SHN56950.1"/>
    </source>
</evidence>
<keyword evidence="3" id="KW-0408">Iron</keyword>
<dbReference type="Gene3D" id="3.60.21.10">
    <property type="match status" value="1"/>
</dbReference>
<dbReference type="InterPro" id="IPR029052">
    <property type="entry name" value="Metallo-depent_PP-like"/>
</dbReference>
<dbReference type="GO" id="GO:0046872">
    <property type="term" value="F:metal ion binding"/>
    <property type="evidence" value="ECO:0007669"/>
    <property type="project" value="UniProtKB-KW"/>
</dbReference>
<dbReference type="RefSeq" id="WP_072746377.1">
    <property type="nucleotide sequence ID" value="NZ_FOHL01000003.1"/>
</dbReference>
<dbReference type="InterPro" id="IPR050884">
    <property type="entry name" value="CNP_phosphodiesterase-III"/>
</dbReference>
<dbReference type="InterPro" id="IPR004843">
    <property type="entry name" value="Calcineurin-like_PHP"/>
</dbReference>
<dbReference type="Proteomes" id="UP000184066">
    <property type="component" value="Unassembled WGS sequence"/>
</dbReference>
<dbReference type="SUPFAM" id="SSF56300">
    <property type="entry name" value="Metallo-dependent phosphatases"/>
    <property type="match status" value="1"/>
</dbReference>
<gene>
    <name evidence="6" type="ORF">SAMN05216200_102312</name>
</gene>
<name>A0A1M7SEQ6_9RHOB</name>
<keyword evidence="1" id="KW-0479">Metal-binding</keyword>
<organism evidence="6 7">
    <name type="scientific">Oceanicella actignis</name>
    <dbReference type="NCBI Taxonomy" id="1189325"/>
    <lineage>
        <taxon>Bacteria</taxon>
        <taxon>Pseudomonadati</taxon>
        <taxon>Pseudomonadota</taxon>
        <taxon>Alphaproteobacteria</taxon>
        <taxon>Rhodobacterales</taxon>
        <taxon>Paracoccaceae</taxon>
        <taxon>Oceanicella</taxon>
    </lineage>
</organism>
<reference evidence="6 7" key="1">
    <citation type="submission" date="2016-12" db="EMBL/GenBank/DDBJ databases">
        <authorList>
            <person name="Song W.-J."/>
            <person name="Kurnit D.M."/>
        </authorList>
    </citation>
    <scope>NUCLEOTIDE SEQUENCE [LARGE SCALE GENOMIC DNA]</scope>
    <source>
        <strain evidence="6 7">CGMCC 1.10808</strain>
    </source>
</reference>
<dbReference type="GO" id="GO:0016787">
    <property type="term" value="F:hydrolase activity"/>
    <property type="evidence" value="ECO:0007669"/>
    <property type="project" value="UniProtKB-KW"/>
</dbReference>
<evidence type="ECO:0000313" key="7">
    <source>
        <dbReference type="Proteomes" id="UP000184066"/>
    </source>
</evidence>
<dbReference type="Pfam" id="PF00149">
    <property type="entry name" value="Metallophos"/>
    <property type="match status" value="1"/>
</dbReference>
<accession>A0A1M7SEQ6</accession>
<feature type="domain" description="Calcineurin-like phosphoesterase" evidence="5">
    <location>
        <begin position="3"/>
        <end position="190"/>
    </location>
</feature>
<evidence type="ECO:0000256" key="2">
    <source>
        <dbReference type="ARBA" id="ARBA00022801"/>
    </source>
</evidence>